<accession>A0AAN9L3I3</accession>
<dbReference type="EMBL" id="JAYMYQ010000005">
    <property type="protein sequence ID" value="KAK7328722.1"/>
    <property type="molecule type" value="Genomic_DNA"/>
</dbReference>
<organism evidence="1 2">
    <name type="scientific">Canavalia gladiata</name>
    <name type="common">Sword bean</name>
    <name type="synonym">Dolichos gladiatus</name>
    <dbReference type="NCBI Taxonomy" id="3824"/>
    <lineage>
        <taxon>Eukaryota</taxon>
        <taxon>Viridiplantae</taxon>
        <taxon>Streptophyta</taxon>
        <taxon>Embryophyta</taxon>
        <taxon>Tracheophyta</taxon>
        <taxon>Spermatophyta</taxon>
        <taxon>Magnoliopsida</taxon>
        <taxon>eudicotyledons</taxon>
        <taxon>Gunneridae</taxon>
        <taxon>Pentapetalae</taxon>
        <taxon>rosids</taxon>
        <taxon>fabids</taxon>
        <taxon>Fabales</taxon>
        <taxon>Fabaceae</taxon>
        <taxon>Papilionoideae</taxon>
        <taxon>50 kb inversion clade</taxon>
        <taxon>NPAAA clade</taxon>
        <taxon>indigoferoid/millettioid clade</taxon>
        <taxon>Phaseoleae</taxon>
        <taxon>Canavalia</taxon>
    </lineage>
</organism>
<protein>
    <submittedName>
        <fullName evidence="1">Uncharacterized protein</fullName>
    </submittedName>
</protein>
<reference evidence="1 2" key="1">
    <citation type="submission" date="2024-01" db="EMBL/GenBank/DDBJ databases">
        <title>The genomes of 5 underutilized Papilionoideae crops provide insights into root nodulation and disease resistanc.</title>
        <authorList>
            <person name="Jiang F."/>
        </authorList>
    </citation>
    <scope>NUCLEOTIDE SEQUENCE [LARGE SCALE GENOMIC DNA]</scope>
    <source>
        <strain evidence="1">LVBAO_FW01</strain>
        <tissue evidence="1">Leaves</tissue>
    </source>
</reference>
<keyword evidence="2" id="KW-1185">Reference proteome</keyword>
<gene>
    <name evidence="1" type="ORF">VNO77_22839</name>
</gene>
<dbReference type="Proteomes" id="UP001367508">
    <property type="component" value="Unassembled WGS sequence"/>
</dbReference>
<evidence type="ECO:0000313" key="1">
    <source>
        <dbReference type="EMBL" id="KAK7328722.1"/>
    </source>
</evidence>
<proteinExistence type="predicted"/>
<sequence>MKRGKEKGELSIPVTEIQIALARRSTARGRGSTPLVSAGALFRSHSRGITLGIRVTIYLTRHVTIRALVKTRLEGVLCKEPYRFMRVLDYVKSVKEKIGPDYGSPGELQARADWELIYDPCFHNDVE</sequence>
<name>A0AAN9L3I3_CANGL</name>
<evidence type="ECO:0000313" key="2">
    <source>
        <dbReference type="Proteomes" id="UP001367508"/>
    </source>
</evidence>
<dbReference type="AlphaFoldDB" id="A0AAN9L3I3"/>
<comment type="caution">
    <text evidence="1">The sequence shown here is derived from an EMBL/GenBank/DDBJ whole genome shotgun (WGS) entry which is preliminary data.</text>
</comment>